<gene>
    <name evidence="1" type="ORF">Hypma_001563</name>
</gene>
<reference evidence="1" key="1">
    <citation type="submission" date="2018-04" db="EMBL/GenBank/DDBJ databases">
        <title>Whole genome sequencing of Hypsizygus marmoreus.</title>
        <authorList>
            <person name="Choi I.-G."/>
            <person name="Min B."/>
            <person name="Kim J.-G."/>
            <person name="Kim S."/>
            <person name="Oh Y.-L."/>
            <person name="Kong W.-S."/>
            <person name="Park H."/>
            <person name="Jeong J."/>
            <person name="Song E.-S."/>
        </authorList>
    </citation>
    <scope>NUCLEOTIDE SEQUENCE [LARGE SCALE GENOMIC DNA]</scope>
    <source>
        <strain evidence="1">51987-8</strain>
    </source>
</reference>
<dbReference type="Proteomes" id="UP000076154">
    <property type="component" value="Unassembled WGS sequence"/>
</dbReference>
<dbReference type="EMBL" id="LUEZ02000012">
    <property type="protein sequence ID" value="RDB28082.1"/>
    <property type="molecule type" value="Genomic_DNA"/>
</dbReference>
<name>A0A369K3D0_HYPMA</name>
<evidence type="ECO:0000313" key="2">
    <source>
        <dbReference type="Proteomes" id="UP000076154"/>
    </source>
</evidence>
<dbReference type="InParanoid" id="A0A369K3D0"/>
<sequence>MLPVIYINVHANYRYLLECLDSGKAAWQKLKAHFNCLTMRQHITAHADSYGIIHDPELPINKYIQSLTAAQKKLKNLGCTIDNTEFIDVYLMHLNSLFHPACAYILAQKTELDLEMVKSMLVRSASADLVLIKSGLSEIVLAARGQNIQSGVHNRSDSFMDGGFKWCDLYWIYSFLLFHKDALAYHRPHSQISILLSISSFGHQPGQLSQRPSRAISSSSSSSPPNPPILISIHHIPHHSSCLNIHCLIPFTYDYTFINSLAFDHLISLNFSSLMVNFLKANRPGLLCAHVFIASHSVLILKEVFPHAGKCLPGLRVYMSLRRGHLGEHYSSKAKETPPSPATLLQACLLIAKAEKVVKAQKKIFKKGQTGENLDENQSDAHLIFLDHASPALAKKKKKKLVIQAPHPH</sequence>
<proteinExistence type="predicted"/>
<keyword evidence="2" id="KW-1185">Reference proteome</keyword>
<evidence type="ECO:0000313" key="1">
    <source>
        <dbReference type="EMBL" id="RDB28082.1"/>
    </source>
</evidence>
<organism evidence="1 2">
    <name type="scientific">Hypsizygus marmoreus</name>
    <name type="common">White beech mushroom</name>
    <name type="synonym">Agaricus marmoreus</name>
    <dbReference type="NCBI Taxonomy" id="39966"/>
    <lineage>
        <taxon>Eukaryota</taxon>
        <taxon>Fungi</taxon>
        <taxon>Dikarya</taxon>
        <taxon>Basidiomycota</taxon>
        <taxon>Agaricomycotina</taxon>
        <taxon>Agaricomycetes</taxon>
        <taxon>Agaricomycetidae</taxon>
        <taxon>Agaricales</taxon>
        <taxon>Tricholomatineae</taxon>
        <taxon>Lyophyllaceae</taxon>
        <taxon>Hypsizygus</taxon>
    </lineage>
</organism>
<dbReference type="AlphaFoldDB" id="A0A369K3D0"/>
<dbReference type="Pfam" id="PF14223">
    <property type="entry name" value="Retrotran_gag_2"/>
    <property type="match status" value="1"/>
</dbReference>
<accession>A0A369K3D0</accession>
<comment type="caution">
    <text evidence="1">The sequence shown here is derived from an EMBL/GenBank/DDBJ whole genome shotgun (WGS) entry which is preliminary data.</text>
</comment>
<protein>
    <submittedName>
        <fullName evidence="1">Uncharacterized protein</fullName>
    </submittedName>
</protein>
<dbReference type="OrthoDB" id="3066634at2759"/>